<evidence type="ECO:0000313" key="2">
    <source>
        <dbReference type="Proteomes" id="UP000805193"/>
    </source>
</evidence>
<gene>
    <name evidence="1" type="ORF">HPB47_007381</name>
</gene>
<keyword evidence="2" id="KW-1185">Reference proteome</keyword>
<evidence type="ECO:0000313" key="1">
    <source>
        <dbReference type="EMBL" id="KAG0415439.1"/>
    </source>
</evidence>
<sequence length="816" mass="87213">MPPKPTNDQHDNSDDDESQDASGFVRALHDHAARVEQLVAQDRELATQQFRTLIQEDQRISAESQTALADALATAVGKAIAQNFQGVPTSQPGPSGQPPPVAAFGGLRLHAAVDNQPAYPATTSGAWQLGSSQEYQPNPATHAAAAAAPTIGEPRVFAPFPAALDTGRFPYGQFNPQVAGRQRVFTINDPPTKRDIAEAFVHIQQVARNSPHIGRREIAELQLLECYVQLWDCRCIGLPARDKLRIFDRLPLRATRTPPPLSSLGPSPSQTPSGHPSRLSRPWSQSAPDQPPQHPLGEASQVPQEAKKVSTDLTLTTATGPSPVPRRPPLQTHVPQSPPAFPASTTDCSDLLASLDAPLGVPRALDIVLGPARPCAALVDGVPTLALLQDVLLPEDLLAQAIREAGLPTLSSPFLPVSGRSPAAGSSGGSSVSSRASASAESDEFSPGDSLAGPSPGSDTEGDPEGGEDSLADAALRILRWLAVHQPFPLPGDPEDDDDDTAFPSGPPHFPVRPSEPPPNVNWALVQSVFGYAPPFDPAALNFFSKACSLEVLRAAVTSMLDAGIIEPTVRGPVLSPIQVVPKTSTSSRFVLDCSHLTPHLPSPPFVLPKALQICPLPRTPFFTKINLRDAFYHFRLSPQTRALTRFRLDGCYYQYTVLPFGIPATGQPVDPQWVDLFSFLLLHLPASVPFKTVPVTSSVYADASGTGLGICLPDGNVAVVTSTPHGIYRRELWAVLLAILLSPPRTLVLSDNQAVVAALTHGHGRTFNICEALAATILLCNKESWVAWLPTDSNLADAPSRLNRTLFRGHERGCR</sequence>
<dbReference type="EMBL" id="JABSTQ010011069">
    <property type="protein sequence ID" value="KAG0415439.1"/>
    <property type="molecule type" value="Genomic_DNA"/>
</dbReference>
<name>A0AC60P7R1_IXOPE</name>
<comment type="caution">
    <text evidence="1">The sequence shown here is derived from an EMBL/GenBank/DDBJ whole genome shotgun (WGS) entry which is preliminary data.</text>
</comment>
<accession>A0AC60P7R1</accession>
<reference evidence="1 2" key="1">
    <citation type="journal article" date="2020" name="Cell">
        <title>Large-Scale Comparative Analyses of Tick Genomes Elucidate Their Genetic Diversity and Vector Capacities.</title>
        <authorList>
            <consortium name="Tick Genome and Microbiome Consortium (TIGMIC)"/>
            <person name="Jia N."/>
            <person name="Wang J."/>
            <person name="Shi W."/>
            <person name="Du L."/>
            <person name="Sun Y."/>
            <person name="Zhan W."/>
            <person name="Jiang J.F."/>
            <person name="Wang Q."/>
            <person name="Zhang B."/>
            <person name="Ji P."/>
            <person name="Bell-Sakyi L."/>
            <person name="Cui X.M."/>
            <person name="Yuan T.T."/>
            <person name="Jiang B.G."/>
            <person name="Yang W.F."/>
            <person name="Lam T.T."/>
            <person name="Chang Q.C."/>
            <person name="Ding S.J."/>
            <person name="Wang X.J."/>
            <person name="Zhu J.G."/>
            <person name="Ruan X.D."/>
            <person name="Zhao L."/>
            <person name="Wei J.T."/>
            <person name="Ye R.Z."/>
            <person name="Que T.C."/>
            <person name="Du C.H."/>
            <person name="Zhou Y.H."/>
            <person name="Cheng J.X."/>
            <person name="Dai P.F."/>
            <person name="Guo W.B."/>
            <person name="Han X.H."/>
            <person name="Huang E.J."/>
            <person name="Li L.F."/>
            <person name="Wei W."/>
            <person name="Gao Y.C."/>
            <person name="Liu J.Z."/>
            <person name="Shao H.Z."/>
            <person name="Wang X."/>
            <person name="Wang C.C."/>
            <person name="Yang T.C."/>
            <person name="Huo Q.B."/>
            <person name="Li W."/>
            <person name="Chen H.Y."/>
            <person name="Chen S.E."/>
            <person name="Zhou L.G."/>
            <person name="Ni X.B."/>
            <person name="Tian J.H."/>
            <person name="Sheng Y."/>
            <person name="Liu T."/>
            <person name="Pan Y.S."/>
            <person name="Xia L.Y."/>
            <person name="Li J."/>
            <person name="Zhao F."/>
            <person name="Cao W.C."/>
        </authorList>
    </citation>
    <scope>NUCLEOTIDE SEQUENCE [LARGE SCALE GENOMIC DNA]</scope>
    <source>
        <strain evidence="1">Iper-2018</strain>
    </source>
</reference>
<protein>
    <submittedName>
        <fullName evidence="1">Uncharacterized protein</fullName>
    </submittedName>
</protein>
<organism evidence="1 2">
    <name type="scientific">Ixodes persulcatus</name>
    <name type="common">Taiga tick</name>
    <dbReference type="NCBI Taxonomy" id="34615"/>
    <lineage>
        <taxon>Eukaryota</taxon>
        <taxon>Metazoa</taxon>
        <taxon>Ecdysozoa</taxon>
        <taxon>Arthropoda</taxon>
        <taxon>Chelicerata</taxon>
        <taxon>Arachnida</taxon>
        <taxon>Acari</taxon>
        <taxon>Parasitiformes</taxon>
        <taxon>Ixodida</taxon>
        <taxon>Ixodoidea</taxon>
        <taxon>Ixodidae</taxon>
        <taxon>Ixodinae</taxon>
        <taxon>Ixodes</taxon>
    </lineage>
</organism>
<proteinExistence type="predicted"/>
<dbReference type="Proteomes" id="UP000805193">
    <property type="component" value="Unassembled WGS sequence"/>
</dbReference>